<dbReference type="EMBL" id="AMZH03004924">
    <property type="protein sequence ID" value="RRT67749.1"/>
    <property type="molecule type" value="Genomic_DNA"/>
</dbReference>
<comment type="caution">
    <text evidence="3">The sequence shown here is derived from an EMBL/GenBank/DDBJ whole genome shotgun (WGS) entry which is preliminary data.</text>
</comment>
<reference evidence="3 4" key="1">
    <citation type="journal article" date="2014" name="Agronomy (Basel)">
        <title>A Draft Genome Sequence for Ensete ventricosum, the Drought-Tolerant Tree Against Hunger.</title>
        <authorList>
            <person name="Harrison J."/>
            <person name="Moore K.A."/>
            <person name="Paszkiewicz K."/>
            <person name="Jones T."/>
            <person name="Grant M."/>
            <person name="Ambacheew D."/>
            <person name="Muzemil S."/>
            <person name="Studholme D.J."/>
        </authorList>
    </citation>
    <scope>NUCLEOTIDE SEQUENCE [LARGE SCALE GENOMIC DNA]</scope>
</reference>
<evidence type="ECO:0000313" key="3">
    <source>
        <dbReference type="EMBL" id="RRT67749.1"/>
    </source>
</evidence>
<feature type="region of interest" description="Disordered" evidence="2">
    <location>
        <begin position="38"/>
        <end position="71"/>
    </location>
</feature>
<proteinExistence type="predicted"/>
<dbReference type="AlphaFoldDB" id="A0A426ZUU4"/>
<name>A0A426ZUU4_ENSVE</name>
<accession>A0A426ZUU4</accession>
<organism evidence="3 4">
    <name type="scientific">Ensete ventricosum</name>
    <name type="common">Abyssinian banana</name>
    <name type="synonym">Musa ensete</name>
    <dbReference type="NCBI Taxonomy" id="4639"/>
    <lineage>
        <taxon>Eukaryota</taxon>
        <taxon>Viridiplantae</taxon>
        <taxon>Streptophyta</taxon>
        <taxon>Embryophyta</taxon>
        <taxon>Tracheophyta</taxon>
        <taxon>Spermatophyta</taxon>
        <taxon>Magnoliopsida</taxon>
        <taxon>Liliopsida</taxon>
        <taxon>Zingiberales</taxon>
        <taxon>Musaceae</taxon>
        <taxon>Ensete</taxon>
    </lineage>
</organism>
<sequence length="144" mass="16405">MVQRSMRLSVDHVRRGTSLPMVPRVDERCTVHETCTFRREQSNNKRPRRPSTEVTLENSNTSAAQPASHAQNIVHVPSELNIISSDSNNSVREQLRQVNQRLDEVQRKFVKSKKEVNKSSKGGSPFVTEIQDKPVLANFRLSLL</sequence>
<evidence type="ECO:0000256" key="1">
    <source>
        <dbReference type="SAM" id="Coils"/>
    </source>
</evidence>
<evidence type="ECO:0000256" key="2">
    <source>
        <dbReference type="SAM" id="MobiDB-lite"/>
    </source>
</evidence>
<feature type="compositionally biased region" description="Polar residues" evidence="2">
    <location>
        <begin position="52"/>
        <end position="71"/>
    </location>
</feature>
<gene>
    <name evidence="3" type="ORF">B296_00028007</name>
</gene>
<evidence type="ECO:0000313" key="4">
    <source>
        <dbReference type="Proteomes" id="UP000287651"/>
    </source>
</evidence>
<feature type="coiled-coil region" evidence="1">
    <location>
        <begin position="88"/>
        <end position="115"/>
    </location>
</feature>
<protein>
    <submittedName>
        <fullName evidence="3">Uncharacterized protein</fullName>
    </submittedName>
</protein>
<keyword evidence="1" id="KW-0175">Coiled coil</keyword>
<dbReference type="Proteomes" id="UP000287651">
    <property type="component" value="Unassembled WGS sequence"/>
</dbReference>